<dbReference type="SUPFAM" id="SSF51735">
    <property type="entry name" value="NAD(P)-binding Rossmann-fold domains"/>
    <property type="match status" value="1"/>
</dbReference>
<dbReference type="PANTHER" id="PTHR11695:SF294">
    <property type="entry name" value="RETICULON-4-INTERACTING PROTEIN 1, MITOCHONDRIAL"/>
    <property type="match status" value="1"/>
</dbReference>
<dbReference type="InterPro" id="IPR011032">
    <property type="entry name" value="GroES-like_sf"/>
</dbReference>
<dbReference type="Gene3D" id="3.40.50.720">
    <property type="entry name" value="NAD(P)-binding Rossmann-like Domain"/>
    <property type="match status" value="1"/>
</dbReference>
<protein>
    <submittedName>
        <fullName evidence="3">Alcohol dehydrogenase catalytic domain-containing protein</fullName>
    </submittedName>
</protein>
<evidence type="ECO:0000259" key="2">
    <source>
        <dbReference type="SMART" id="SM00829"/>
    </source>
</evidence>
<accession>A0ABW4FSV1</accession>
<feature type="domain" description="Enoyl reductase (ER)" evidence="2">
    <location>
        <begin position="1"/>
        <end position="225"/>
    </location>
</feature>
<keyword evidence="4" id="KW-1185">Reference proteome</keyword>
<dbReference type="SUPFAM" id="SSF50129">
    <property type="entry name" value="GroES-like"/>
    <property type="match status" value="1"/>
</dbReference>
<dbReference type="InterPro" id="IPR036291">
    <property type="entry name" value="NAD(P)-bd_dom_sf"/>
</dbReference>
<dbReference type="Pfam" id="PF08240">
    <property type="entry name" value="ADH_N"/>
    <property type="match status" value="1"/>
</dbReference>
<dbReference type="Gene3D" id="3.90.180.10">
    <property type="entry name" value="Medium-chain alcohol dehydrogenases, catalytic domain"/>
    <property type="match status" value="1"/>
</dbReference>
<comment type="caution">
    <text evidence="3">The sequence shown here is derived from an EMBL/GenBank/DDBJ whole genome shotgun (WGS) entry which is preliminary data.</text>
</comment>
<gene>
    <name evidence="3" type="ORF">ACFSCY_29685</name>
</gene>
<evidence type="ECO:0000313" key="3">
    <source>
        <dbReference type="EMBL" id="MFD1533604.1"/>
    </source>
</evidence>
<sequence length="315" mass="32530">MAFPHVPNTDVAGVITEVGEGVTGWSVGDAVVAFLPGTAPGAAAEYVAAPAEALAAAPRAGELADAAAMPLPGLTAWQSLFEHAGLKPGQGVLINGAGGAVGGYAVQLAAQAGATVTATASARSRDRIRSYGADRIVDYTATPVQQAVAGLVQHALHAGPRRPSDDVICVRHRRSAWIRPVRSRRRATESSGPIATKVSEGSGERKRCPPRGHGVAAGFAHAHRIPCVRNRQCVHRDDGQCRLGTVTAAVEQTYPEDGPFRVLTSRDDRAQPAELPADPSEVKDQAPAMVRPGIGSASAARQAGVPKGSAKYCVS</sequence>
<dbReference type="InterPro" id="IPR050700">
    <property type="entry name" value="YIM1/Zinc_Alcohol_DH_Fams"/>
</dbReference>
<reference evidence="4" key="1">
    <citation type="journal article" date="2019" name="Int. J. Syst. Evol. Microbiol.">
        <title>The Global Catalogue of Microorganisms (GCM) 10K type strain sequencing project: providing services to taxonomists for standard genome sequencing and annotation.</title>
        <authorList>
            <consortium name="The Broad Institute Genomics Platform"/>
            <consortium name="The Broad Institute Genome Sequencing Center for Infectious Disease"/>
            <person name="Wu L."/>
            <person name="Ma J."/>
        </authorList>
    </citation>
    <scope>NUCLEOTIDE SEQUENCE [LARGE SCALE GENOMIC DNA]</scope>
    <source>
        <strain evidence="4">JCM 12165</strain>
    </source>
</reference>
<feature type="region of interest" description="Disordered" evidence="1">
    <location>
        <begin position="182"/>
        <end position="210"/>
    </location>
</feature>
<name>A0ABW4FSV1_9PSEU</name>
<feature type="region of interest" description="Disordered" evidence="1">
    <location>
        <begin position="294"/>
        <end position="315"/>
    </location>
</feature>
<dbReference type="InterPro" id="IPR013154">
    <property type="entry name" value="ADH-like_N"/>
</dbReference>
<dbReference type="Proteomes" id="UP001597145">
    <property type="component" value="Unassembled WGS sequence"/>
</dbReference>
<organism evidence="3 4">
    <name type="scientific">Pseudonocardia aurantiaca</name>
    <dbReference type="NCBI Taxonomy" id="75290"/>
    <lineage>
        <taxon>Bacteria</taxon>
        <taxon>Bacillati</taxon>
        <taxon>Actinomycetota</taxon>
        <taxon>Actinomycetes</taxon>
        <taxon>Pseudonocardiales</taxon>
        <taxon>Pseudonocardiaceae</taxon>
        <taxon>Pseudonocardia</taxon>
    </lineage>
</organism>
<dbReference type="EMBL" id="JBHUCP010000025">
    <property type="protein sequence ID" value="MFD1533604.1"/>
    <property type="molecule type" value="Genomic_DNA"/>
</dbReference>
<proteinExistence type="predicted"/>
<evidence type="ECO:0000256" key="1">
    <source>
        <dbReference type="SAM" id="MobiDB-lite"/>
    </source>
</evidence>
<dbReference type="PANTHER" id="PTHR11695">
    <property type="entry name" value="ALCOHOL DEHYDROGENASE RELATED"/>
    <property type="match status" value="1"/>
</dbReference>
<dbReference type="InterPro" id="IPR020843">
    <property type="entry name" value="ER"/>
</dbReference>
<evidence type="ECO:0000313" key="4">
    <source>
        <dbReference type="Proteomes" id="UP001597145"/>
    </source>
</evidence>
<dbReference type="SMART" id="SM00829">
    <property type="entry name" value="PKS_ER"/>
    <property type="match status" value="1"/>
</dbReference>
<dbReference type="RefSeq" id="WP_343985673.1">
    <property type="nucleotide sequence ID" value="NZ_BAAAJG010000026.1"/>
</dbReference>